<feature type="region of interest" description="Disordered" evidence="6">
    <location>
        <begin position="182"/>
        <end position="217"/>
    </location>
</feature>
<feature type="repeat" description="PPR" evidence="5">
    <location>
        <begin position="1621"/>
        <end position="1655"/>
    </location>
</feature>
<sequence length="1696" mass="179099">MPAPSISKIALHFSRVAANNAAAGIRSALHAGNSAAASAGINAGGATAAAAAGGAGIGLGAAAASASGASAGASAAGGKTWGAYTYYQSAGQRTLVNLTPGSSDNGTTRTEDDEDEQQALTPAQDALQGANRSKRTSRRSLLGPVTSSTSSSSASSSSSEQTLVAPLPAVSRHGSIAQVGLRASATPASLHRTVSSSGPSTESSPVLSVEDSASQSPSLSPAKLALLSQWEQQQPDAAARLQSHAHLRRAYRAVQPTQLIAGSASTDATAGRAAVVPTHLLSSGPAAGPSSLQTASFSTSAVAAEGTSHSDVAHQTRSEDRQPQAVQAVELLAAGSRPRAPFNPKRLRSLSFGNHVEFHHSAPDHSDAVSVQAQHDVAAVDLPGMPPAPSKSSQSHRPTRRNSFSNPSSRRNSNGNTADVQPGLRQNTPRGNKRVRHDNDEFVSEAAKLHNELHARLRAYAYWRMPARPGRAPAAYVRQGKRVRAVPPAHLVRAAVHEYLTRIPADAQSVSGWNACLEALFAARLFGSPSAFVAPAPAPKDAATTAEGSDPAAAPAVAAAAQEGGEVAAVEQAEQSSQQQTQAAASSNDQLTLNVLDLYRRMIEAGFQATGRTYSIVIQSLCEHEAELRRHAFAPNHAMQAAQRGSHALDLVKAAAAASCGAAPAAEGVQNSAPEAEAEAEADSTTTTNDAAALAHVTTLLDAMIDRAVELLREAVSAHPRMMTHPISIAPYEALIDTLREKKRPEQIETVLELMKHSVDEANYFKISALPYKRLIQTQTATARDLIRAAESGDPAAINPTETVNLALDGVLRVLSQFEADYAAGYIFDRSNSAAQAEGDQDADEDGASEVGSPDVGLGKRASLDLHNSAIRAAFVLRRPDRALEILERYMERIQSSSDSGSGSASASNAPLIPLHSSTLSTIMRGFVEVDDPMTAVQWLTKVQDLEAVAQQQQADSSAAAAAQKAPSRPVAGRDTMFRLLSALLQYVPQNTRWDPEDEAVKPYLDAISKVIKEFNDHPHLVAQLDSAALAVFTLAHSVMERNGRYAAQQIAKEETLLNKPWQDASVLHPPSPPQTTSDASDESAAAAAATAASSLGDGQPALAAIDNLILTPPTSPAQTAESAPVHDDAVTSASASAQDAVAQPALPAVGMVDVDLGQVIYDKLRPQRIDGHYPVVDVEGAYAIVREKVAVGTYPPPEALGGLMVAFGRDGNLARVNELYAYATTALDSLGGDPEWQARAWHRIEDQCLRALAHAGELTAAIERRHRIIGAGRIPSPDAYASLIAAIKDTTDDALVAEELFDESQRFGVRPNVYLYTTVISKLSRARRTSRALQLFDEMREAGLRPTTVTFGAVINACVRSGDREGALRYFAEMEADRGFRARVPPFNSMIQFFVYTQPDRQQALAFYEKMRGYGVAPSSHTYKLLLDVHGSIEPVQPAEMDKVFAQLQADRRINVLGTHWASLIHCYGTQMKDLNKAIELFQTSTQQSSPDPIAFEALLSVFFELNRSDLIRQYVDSMHTSYPGLRLTAYVCNVLIKGLAQDGGVGLVEARTIFEQMQDPPAGLAATGNHAARSHGAGAVPQVEEAPIHTPAPAAAVATAPLGSFSGATASSFSQVSKEPSTYESMIRAELSLGNVSAAEALLERMEARGFPPALILRTRGLLEMPADRVLRANLVSGAMGGLEMAAAGSEAAA</sequence>
<comment type="similarity">
    <text evidence="1">Belongs to the CCM1 family.</text>
</comment>
<comment type="caution">
    <text evidence="7">The sequence shown here is derived from an EMBL/GenBank/DDBJ whole genome shotgun (WGS) entry which is preliminary data.</text>
</comment>
<feature type="compositionally biased region" description="Basic and acidic residues" evidence="6">
    <location>
        <begin position="311"/>
        <end position="322"/>
    </location>
</feature>
<dbReference type="Gene3D" id="1.25.40.10">
    <property type="entry name" value="Tetratricopeptide repeat domain"/>
    <property type="match status" value="2"/>
</dbReference>
<reference evidence="7" key="1">
    <citation type="journal article" date="2023" name="PhytoFront">
        <title>Draft Genome Resources of Seven Strains of Tilletia horrida, Causal Agent of Kernel Smut of Rice.</title>
        <authorList>
            <person name="Khanal S."/>
            <person name="Antony Babu S."/>
            <person name="Zhou X.G."/>
        </authorList>
    </citation>
    <scope>NUCLEOTIDE SEQUENCE</scope>
    <source>
        <strain evidence="7">TX3</strain>
    </source>
</reference>
<protein>
    <recommendedName>
        <fullName evidence="9">Pentacotripeptide-repeat region of PRORP domain-containing protein</fullName>
    </recommendedName>
</protein>
<feature type="compositionally biased region" description="Polar residues" evidence="6">
    <location>
        <begin position="96"/>
        <end position="108"/>
    </location>
</feature>
<evidence type="ECO:0000256" key="5">
    <source>
        <dbReference type="PROSITE-ProRule" id="PRU00708"/>
    </source>
</evidence>
<dbReference type="InterPro" id="IPR002885">
    <property type="entry name" value="PPR_rpt"/>
</dbReference>
<feature type="region of interest" description="Disordered" evidence="6">
    <location>
        <begin position="96"/>
        <end position="160"/>
    </location>
</feature>
<feature type="compositionally biased region" description="Low complexity" evidence="6">
    <location>
        <begin position="193"/>
        <end position="217"/>
    </location>
</feature>
<feature type="region of interest" description="Disordered" evidence="6">
    <location>
        <begin position="298"/>
        <end position="323"/>
    </location>
</feature>
<dbReference type="Pfam" id="PF01535">
    <property type="entry name" value="PPR"/>
    <property type="match status" value="1"/>
</dbReference>
<feature type="compositionally biased region" description="Acidic residues" evidence="6">
    <location>
        <begin position="839"/>
        <end position="848"/>
    </location>
</feature>
<dbReference type="InterPro" id="IPR011990">
    <property type="entry name" value="TPR-like_helical_dom_sf"/>
</dbReference>
<comment type="function">
    <text evidence="3">Regulates mitochondrial small subunit maturation by controlling 15S rRNA 5'-end processing. Localizes to the 5' precursor of the 15S rRNA in a position that is subsequently occupied by mS47 in the mature yeast mtSSU. Uses structure and sequence-specific RNA recognition, binding to a single-stranded region of the precursor and specifically recognizing bases -6 to -1. The exchange of Ccm1 for mS47 is coupled to the irreversible removal of precursor rRNA that is accompanied by conformational changes of the mitoribosomal proteins uS5m and mS26. These conformational changes signal completion of 5'-end rRNA processing through protection of the mature 5'-end of the 15S rRNA and stabilization of mS47. The removal of the 5' precursor together with the dissociation of Ccm1 may be catalyzed by the 5'-3' exoribonuclease Pet127. Involved in the specific removal of group I introns in mitochondrial encoded transcripts.</text>
</comment>
<dbReference type="EMBL" id="JAPDMQ010000699">
    <property type="protein sequence ID" value="KAK0521192.1"/>
    <property type="molecule type" value="Genomic_DNA"/>
</dbReference>
<dbReference type="NCBIfam" id="TIGR00756">
    <property type="entry name" value="PPR"/>
    <property type="match status" value="2"/>
</dbReference>
<feature type="repeat" description="PPR" evidence="5">
    <location>
        <begin position="1313"/>
        <end position="1347"/>
    </location>
</feature>
<feature type="region of interest" description="Disordered" evidence="6">
    <location>
        <begin position="668"/>
        <end position="689"/>
    </location>
</feature>
<proteinExistence type="inferred from homology"/>
<gene>
    <name evidence="7" type="ORF">OC842_006859</name>
</gene>
<dbReference type="PANTHER" id="PTHR47447:SF17">
    <property type="entry name" value="OS12G0638900 PROTEIN"/>
    <property type="match status" value="1"/>
</dbReference>
<evidence type="ECO:0000256" key="6">
    <source>
        <dbReference type="SAM" id="MobiDB-lite"/>
    </source>
</evidence>
<name>A0AAN6G9F8_9BASI</name>
<evidence type="ECO:0000256" key="1">
    <source>
        <dbReference type="ARBA" id="ARBA00006192"/>
    </source>
</evidence>
<feature type="region of interest" description="Disordered" evidence="6">
    <location>
        <begin position="380"/>
        <end position="437"/>
    </location>
</feature>
<keyword evidence="2" id="KW-0677">Repeat</keyword>
<accession>A0AAN6G9F8</accession>
<feature type="repeat" description="PPR" evidence="5">
    <location>
        <begin position="1348"/>
        <end position="1378"/>
    </location>
</feature>
<feature type="compositionally biased region" description="Low complexity" evidence="6">
    <location>
        <begin position="401"/>
        <end position="417"/>
    </location>
</feature>
<feature type="region of interest" description="Disordered" evidence="6">
    <location>
        <begin position="836"/>
        <end position="856"/>
    </location>
</feature>
<evidence type="ECO:0008006" key="9">
    <source>
        <dbReference type="Google" id="ProtNLM"/>
    </source>
</evidence>
<dbReference type="Pfam" id="PF13812">
    <property type="entry name" value="PPR_3"/>
    <property type="match status" value="1"/>
</dbReference>
<comment type="subunit">
    <text evidence="4">Binds to mitochondrial small subunit 15S rRNA.</text>
</comment>
<evidence type="ECO:0000256" key="3">
    <source>
        <dbReference type="ARBA" id="ARBA00044493"/>
    </source>
</evidence>
<evidence type="ECO:0000313" key="7">
    <source>
        <dbReference type="EMBL" id="KAK0521192.1"/>
    </source>
</evidence>
<feature type="compositionally biased region" description="Low complexity" evidence="6">
    <location>
        <begin position="146"/>
        <end position="159"/>
    </location>
</feature>
<evidence type="ECO:0000313" key="8">
    <source>
        <dbReference type="Proteomes" id="UP001176521"/>
    </source>
</evidence>
<keyword evidence="8" id="KW-1185">Reference proteome</keyword>
<dbReference type="PANTHER" id="PTHR47447">
    <property type="entry name" value="OS03G0856100 PROTEIN"/>
    <property type="match status" value="1"/>
</dbReference>
<dbReference type="PROSITE" id="PS51375">
    <property type="entry name" value="PPR"/>
    <property type="match status" value="3"/>
</dbReference>
<feature type="region of interest" description="Disordered" evidence="6">
    <location>
        <begin position="1064"/>
        <end position="1093"/>
    </location>
</feature>
<evidence type="ECO:0000256" key="4">
    <source>
        <dbReference type="ARBA" id="ARBA00044511"/>
    </source>
</evidence>
<feature type="compositionally biased region" description="Polar residues" evidence="6">
    <location>
        <begin position="298"/>
        <end position="310"/>
    </location>
</feature>
<evidence type="ECO:0000256" key="2">
    <source>
        <dbReference type="ARBA" id="ARBA00022737"/>
    </source>
</evidence>
<dbReference type="Proteomes" id="UP001176521">
    <property type="component" value="Unassembled WGS sequence"/>
</dbReference>
<organism evidence="7 8">
    <name type="scientific">Tilletia horrida</name>
    <dbReference type="NCBI Taxonomy" id="155126"/>
    <lineage>
        <taxon>Eukaryota</taxon>
        <taxon>Fungi</taxon>
        <taxon>Dikarya</taxon>
        <taxon>Basidiomycota</taxon>
        <taxon>Ustilaginomycotina</taxon>
        <taxon>Exobasidiomycetes</taxon>
        <taxon>Tilletiales</taxon>
        <taxon>Tilletiaceae</taxon>
        <taxon>Tilletia</taxon>
    </lineage>
</organism>
<feature type="compositionally biased region" description="Low complexity" evidence="6">
    <location>
        <begin position="1076"/>
        <end position="1093"/>
    </location>
</feature>